<dbReference type="EMBL" id="ACJW02000003">
    <property type="protein sequence ID" value="EEP67584.1"/>
    <property type="molecule type" value="Genomic_DNA"/>
</dbReference>
<keyword evidence="2" id="KW-1185">Reference proteome</keyword>
<comment type="caution">
    <text evidence="1">The sequence shown here is derived from an EMBL/GenBank/DDBJ whole genome shotgun (WGS) entry which is preliminary data.</text>
</comment>
<protein>
    <submittedName>
        <fullName evidence="1">Uncharacterized protein</fullName>
    </submittedName>
</protein>
<evidence type="ECO:0000313" key="1">
    <source>
        <dbReference type="EMBL" id="EEP67584.1"/>
    </source>
</evidence>
<organism evidence="1 2">
    <name type="scientific">Kingella oralis ATCC 51147</name>
    <dbReference type="NCBI Taxonomy" id="629741"/>
    <lineage>
        <taxon>Bacteria</taxon>
        <taxon>Pseudomonadati</taxon>
        <taxon>Pseudomonadota</taxon>
        <taxon>Betaproteobacteria</taxon>
        <taxon>Neisseriales</taxon>
        <taxon>Neisseriaceae</taxon>
        <taxon>Kingella</taxon>
    </lineage>
</organism>
<accession>C4GIG2</accession>
<proteinExistence type="predicted"/>
<gene>
    <name evidence="1" type="ORF">GCWU000324_01832</name>
</gene>
<sequence>MVFRLPLRALGWLRQPEKREAGFQAAEIWNGSPPCVFRLPSL</sequence>
<reference evidence="1" key="1">
    <citation type="submission" date="2009-04" db="EMBL/GenBank/DDBJ databases">
        <authorList>
            <person name="Weinstock G."/>
            <person name="Sodergren E."/>
            <person name="Clifton S."/>
            <person name="Fulton L."/>
            <person name="Fulton B."/>
            <person name="Courtney L."/>
            <person name="Fronick C."/>
            <person name="Harrison M."/>
            <person name="Strong C."/>
            <person name="Farmer C."/>
            <person name="Delahaunty K."/>
            <person name="Markovic C."/>
            <person name="Hall O."/>
            <person name="Minx P."/>
            <person name="Tomlinson C."/>
            <person name="Mitreva M."/>
            <person name="Nelson J."/>
            <person name="Hou S."/>
            <person name="Wollam A."/>
            <person name="Pepin K.H."/>
            <person name="Johnson M."/>
            <person name="Bhonagiri V."/>
            <person name="Nash W.E."/>
            <person name="Warren W."/>
            <person name="Chinwalla A."/>
            <person name="Mardis E.R."/>
            <person name="Wilson R.K."/>
        </authorList>
    </citation>
    <scope>NUCLEOTIDE SEQUENCE [LARGE SCALE GENOMIC DNA]</scope>
    <source>
        <strain evidence="1">ATCC 51147</strain>
    </source>
</reference>
<dbReference type="AlphaFoldDB" id="C4GIG2"/>
<dbReference type="HOGENOM" id="CLU_3252810_0_0_4"/>
<name>C4GIG2_9NEIS</name>
<evidence type="ECO:0000313" key="2">
    <source>
        <dbReference type="Proteomes" id="UP000003009"/>
    </source>
</evidence>
<dbReference type="Proteomes" id="UP000003009">
    <property type="component" value="Unassembled WGS sequence"/>
</dbReference>